<sequence>MRFGTCNVVYKRIVSAVKWVEFVSDRISYTEILKGRWCDIIVTNVQAPTEDKVNDIKDRFCEELEHVFDKFPKHPMKINDNGARVVNFATTKNLTLKSTMFPHRIIHKFTWTFPDGNIQNKIDHILIDRRSYSSILDVRSFRAADCDTDHHLVGAKVSERLAVSKQRTHRVHMERFNLKKLNEVDGKEQYCVEISNMFAALENLDTEVDVNKAWESIRENIKISAKESMGYYELKKHKPWFDEGCSKLLDQRKDAKLQWLKDPSEINGNNMKNMT</sequence>
<evidence type="ECO:0008006" key="3">
    <source>
        <dbReference type="Google" id="ProtNLM"/>
    </source>
</evidence>
<organism evidence="1 2">
    <name type="scientific">Cryptotermes secundus</name>
    <dbReference type="NCBI Taxonomy" id="105785"/>
    <lineage>
        <taxon>Eukaryota</taxon>
        <taxon>Metazoa</taxon>
        <taxon>Ecdysozoa</taxon>
        <taxon>Arthropoda</taxon>
        <taxon>Hexapoda</taxon>
        <taxon>Insecta</taxon>
        <taxon>Pterygota</taxon>
        <taxon>Neoptera</taxon>
        <taxon>Polyneoptera</taxon>
        <taxon>Dictyoptera</taxon>
        <taxon>Blattodea</taxon>
        <taxon>Blattoidea</taxon>
        <taxon>Termitoidae</taxon>
        <taxon>Kalotermitidae</taxon>
        <taxon>Cryptotermitinae</taxon>
        <taxon>Cryptotermes</taxon>
    </lineage>
</organism>
<keyword evidence="2" id="KW-1185">Reference proteome</keyword>
<dbReference type="InterPro" id="IPR036691">
    <property type="entry name" value="Endo/exonu/phosph_ase_sf"/>
</dbReference>
<reference evidence="1 2" key="1">
    <citation type="submission" date="2017-12" db="EMBL/GenBank/DDBJ databases">
        <title>Hemimetabolous genomes reveal molecular basis of termite eusociality.</title>
        <authorList>
            <person name="Harrison M.C."/>
            <person name="Jongepier E."/>
            <person name="Robertson H.M."/>
            <person name="Arning N."/>
            <person name="Bitard-Feildel T."/>
            <person name="Chao H."/>
            <person name="Childers C.P."/>
            <person name="Dinh H."/>
            <person name="Doddapaneni H."/>
            <person name="Dugan S."/>
            <person name="Gowin J."/>
            <person name="Greiner C."/>
            <person name="Han Y."/>
            <person name="Hu H."/>
            <person name="Hughes D.S.T."/>
            <person name="Huylmans A.-K."/>
            <person name="Kemena C."/>
            <person name="Kremer L.P.M."/>
            <person name="Lee S.L."/>
            <person name="Lopez-Ezquerra A."/>
            <person name="Mallet L."/>
            <person name="Monroy-Kuhn J.M."/>
            <person name="Moser A."/>
            <person name="Murali S.C."/>
            <person name="Muzny D.M."/>
            <person name="Otani S."/>
            <person name="Piulachs M.-D."/>
            <person name="Poelchau M."/>
            <person name="Qu J."/>
            <person name="Schaub F."/>
            <person name="Wada-Katsumata A."/>
            <person name="Worley K.C."/>
            <person name="Xie Q."/>
            <person name="Ylla G."/>
            <person name="Poulsen M."/>
            <person name="Gibbs R.A."/>
            <person name="Schal C."/>
            <person name="Richards S."/>
            <person name="Belles X."/>
            <person name="Korb J."/>
            <person name="Bornberg-Bauer E."/>
        </authorList>
    </citation>
    <scope>NUCLEOTIDE SEQUENCE [LARGE SCALE GENOMIC DNA]</scope>
    <source>
        <tissue evidence="1">Whole body</tissue>
    </source>
</reference>
<proteinExistence type="predicted"/>
<name>A0A2J7PCP4_9NEOP</name>
<dbReference type="EMBL" id="NEVH01027057">
    <property type="protein sequence ID" value="PNF14087.1"/>
    <property type="molecule type" value="Genomic_DNA"/>
</dbReference>
<comment type="caution">
    <text evidence="1">The sequence shown here is derived from an EMBL/GenBank/DDBJ whole genome shotgun (WGS) entry which is preliminary data.</text>
</comment>
<dbReference type="AlphaFoldDB" id="A0A2J7PCP4"/>
<dbReference type="STRING" id="105785.A0A2J7PCP4"/>
<protein>
    <recommendedName>
        <fullName evidence="3">Endonuclease/exonuclease/phosphatase domain-containing protein</fullName>
    </recommendedName>
</protein>
<accession>A0A2J7PCP4</accession>
<dbReference type="Proteomes" id="UP000235965">
    <property type="component" value="Unassembled WGS sequence"/>
</dbReference>
<dbReference type="SUPFAM" id="SSF56219">
    <property type="entry name" value="DNase I-like"/>
    <property type="match status" value="1"/>
</dbReference>
<dbReference type="InParanoid" id="A0A2J7PCP4"/>
<evidence type="ECO:0000313" key="1">
    <source>
        <dbReference type="EMBL" id="PNF14087.1"/>
    </source>
</evidence>
<evidence type="ECO:0000313" key="2">
    <source>
        <dbReference type="Proteomes" id="UP000235965"/>
    </source>
</evidence>
<gene>
    <name evidence="1" type="ORF">B7P43_G01065</name>
</gene>